<dbReference type="PROSITE" id="PS50937">
    <property type="entry name" value="HTH_MERR_2"/>
    <property type="match status" value="2"/>
</dbReference>
<dbReference type="SMART" id="SM00422">
    <property type="entry name" value="HTH_MERR"/>
    <property type="match status" value="2"/>
</dbReference>
<keyword evidence="5" id="KW-1185">Reference proteome</keyword>
<evidence type="ECO:0000259" key="3">
    <source>
        <dbReference type="PROSITE" id="PS50937"/>
    </source>
</evidence>
<dbReference type="InterPro" id="IPR000551">
    <property type="entry name" value="MerR-type_HTH_dom"/>
</dbReference>
<feature type="domain" description="HTH merR-type" evidence="3">
    <location>
        <begin position="174"/>
        <end position="240"/>
    </location>
</feature>
<dbReference type="Proteomes" id="UP000605361">
    <property type="component" value="Unassembled WGS sequence"/>
</dbReference>
<evidence type="ECO:0000313" key="4">
    <source>
        <dbReference type="EMBL" id="MBF8189315.1"/>
    </source>
</evidence>
<dbReference type="GO" id="GO:0003700">
    <property type="term" value="F:DNA-binding transcription factor activity"/>
    <property type="evidence" value="ECO:0007669"/>
    <property type="project" value="InterPro"/>
</dbReference>
<comment type="caution">
    <text evidence="4">The sequence shown here is derived from an EMBL/GenBank/DDBJ whole genome shotgun (WGS) entry which is preliminary data.</text>
</comment>
<feature type="compositionally biased region" description="Pro residues" evidence="2">
    <location>
        <begin position="149"/>
        <end position="163"/>
    </location>
</feature>
<organism evidence="4 5">
    <name type="scientific">Nonomuraea cypriaca</name>
    <dbReference type="NCBI Taxonomy" id="1187855"/>
    <lineage>
        <taxon>Bacteria</taxon>
        <taxon>Bacillati</taxon>
        <taxon>Actinomycetota</taxon>
        <taxon>Actinomycetes</taxon>
        <taxon>Streptosporangiales</taxon>
        <taxon>Streptosporangiaceae</taxon>
        <taxon>Nonomuraea</taxon>
    </lineage>
</organism>
<feature type="compositionally biased region" description="Basic and acidic residues" evidence="2">
    <location>
        <begin position="110"/>
        <end position="144"/>
    </location>
</feature>
<dbReference type="Pfam" id="PF13411">
    <property type="entry name" value="MerR_1"/>
    <property type="match status" value="1"/>
</dbReference>
<proteinExistence type="predicted"/>
<dbReference type="InterPro" id="IPR009061">
    <property type="entry name" value="DNA-bd_dom_put_sf"/>
</dbReference>
<protein>
    <submittedName>
        <fullName evidence="4">MerR family transcriptional regulator</fullName>
    </submittedName>
</protein>
<feature type="region of interest" description="Disordered" evidence="2">
    <location>
        <begin position="280"/>
        <end position="301"/>
    </location>
</feature>
<dbReference type="AlphaFoldDB" id="A0A931ACZ5"/>
<evidence type="ECO:0000313" key="5">
    <source>
        <dbReference type="Proteomes" id="UP000605361"/>
    </source>
</evidence>
<reference evidence="4" key="1">
    <citation type="submission" date="2020-11" db="EMBL/GenBank/DDBJ databases">
        <title>Whole-genome analyses of Nonomuraea sp. K274.</title>
        <authorList>
            <person name="Veyisoglu A."/>
        </authorList>
    </citation>
    <scope>NUCLEOTIDE SEQUENCE</scope>
    <source>
        <strain evidence="4">K274</strain>
    </source>
</reference>
<keyword evidence="1" id="KW-0238">DNA-binding</keyword>
<evidence type="ECO:0000256" key="1">
    <source>
        <dbReference type="ARBA" id="ARBA00023125"/>
    </source>
</evidence>
<dbReference type="Gene3D" id="1.10.1660.10">
    <property type="match status" value="2"/>
</dbReference>
<dbReference type="Pfam" id="PF00376">
    <property type="entry name" value="MerR"/>
    <property type="match status" value="1"/>
</dbReference>
<dbReference type="CDD" id="cd04773">
    <property type="entry name" value="HTH_TioE_rpt2"/>
    <property type="match status" value="1"/>
</dbReference>
<dbReference type="InterPro" id="IPR047057">
    <property type="entry name" value="MerR_fam"/>
</dbReference>
<dbReference type="EMBL" id="JADOGI010000088">
    <property type="protein sequence ID" value="MBF8189315.1"/>
    <property type="molecule type" value="Genomic_DNA"/>
</dbReference>
<evidence type="ECO:0000256" key="2">
    <source>
        <dbReference type="SAM" id="MobiDB-lite"/>
    </source>
</evidence>
<dbReference type="PANTHER" id="PTHR30204">
    <property type="entry name" value="REDOX-CYCLING DRUG-SENSING TRANSCRIPTIONAL ACTIVATOR SOXR"/>
    <property type="match status" value="1"/>
</dbReference>
<sequence>MPRERLRPVDLAREHGLSTQAIRNYEQAGILPPAGRTPHGYRVYTRLHAGALRAFAALLPGHGHQRATSIMRAVNLGAVEDAMILIDESHTQLLDDRRTLLAVERALRDLSPERPPRAPHDLSSERPPRAPHDLSPERPPRMPHDLSPAGPPRAPHQPSPAEPHGPHEPGVTFIGPLARRLGIRPATLRKWERAGLVRPHRDPRTGYRVYTAADVRDARLAHQLRRGGYLLEQIAPLLEQVRAAGGVEPLEAALSDWRDRLATRGRAMLRGAAELDAYLRGRDTPESPQHAAARTDPARPA</sequence>
<gene>
    <name evidence="4" type="ORF">ITP53_26990</name>
</gene>
<dbReference type="GO" id="GO:0003677">
    <property type="term" value="F:DNA binding"/>
    <property type="evidence" value="ECO:0007669"/>
    <property type="project" value="UniProtKB-KW"/>
</dbReference>
<dbReference type="SUPFAM" id="SSF46955">
    <property type="entry name" value="Putative DNA-binding domain"/>
    <property type="match status" value="2"/>
</dbReference>
<dbReference type="PANTHER" id="PTHR30204:SF93">
    <property type="entry name" value="HTH MERR-TYPE DOMAIN-CONTAINING PROTEIN"/>
    <property type="match status" value="1"/>
</dbReference>
<dbReference type="RefSeq" id="WP_195898253.1">
    <property type="nucleotide sequence ID" value="NZ_JADOGI010000088.1"/>
</dbReference>
<feature type="domain" description="HTH merR-type" evidence="3">
    <location>
        <begin position="11"/>
        <end position="46"/>
    </location>
</feature>
<name>A0A931ACZ5_9ACTN</name>
<feature type="region of interest" description="Disordered" evidence="2">
    <location>
        <begin position="110"/>
        <end position="173"/>
    </location>
</feature>
<accession>A0A931ACZ5</accession>